<comment type="caution">
    <text evidence="3">The sequence shown here is derived from an EMBL/GenBank/DDBJ whole genome shotgun (WGS) entry which is preliminary data.</text>
</comment>
<keyword evidence="2" id="KW-0812">Transmembrane</keyword>
<dbReference type="OrthoDB" id="239224at2"/>
<dbReference type="AlphaFoldDB" id="A0A368KNP6"/>
<evidence type="ECO:0000313" key="4">
    <source>
        <dbReference type="Proteomes" id="UP000253562"/>
    </source>
</evidence>
<evidence type="ECO:0000256" key="1">
    <source>
        <dbReference type="SAM" id="MobiDB-lite"/>
    </source>
</evidence>
<feature type="compositionally biased region" description="Basic and acidic residues" evidence="1">
    <location>
        <begin position="587"/>
        <end position="620"/>
    </location>
</feature>
<sequence>MNKNKSFQHKIIYGGCMIVLLIAISLISRPATTAEDNPGGLLAQLRKEYHISDAELGKVDPASEAMRLSLVGLDGVAITLLWNQLNEYQKTEQYTLMEATARTISYLNPHLLKVWEFQSWNMSYNVSREFDNYKHRYLWVKRGIEYHMDGTEYNYNEPRMMNSIAHFFGNKFGIADEKVEYRELFPTDRLFHSKIQEHLDRSGFDVVQNASGVVEGNPDNWLVARLWDLWATDTLDNERGSIGAMSPTIFYQYPAKRLMNFGEAIEKEGHISEKAKAAWAKAYADWNEYGDHEMPSTYGISIKLNDADRLNKEIKVDQKEFDDKYGQYVDVIYQEKLAKLPAESKAAIETKEEERTDEQRSLAYEAQQSLRVSEFDVVKHMRANNIEGTLDASKLANQLDQAKFLRGVIDRQKDIVAFNYWKTRAESEMTDRNLEARKLVYDAHEAYKDANLVKARELYEKAWEKWTEIYDDYPALRDDSSADVLADSIKEYRSLLNQFDEDISPNFPLLDILQNNTDDFVPPTWNPDDEPSKEESPEKGPEKGTDESDKAPMKEETPKSAEKPAEEPMKAEAETKEPTATGPKATEPMKEQPPESEPTEPKAEEPQPMEEKPAAEKAETPAEEPAEQPAQPMEAEKPAEEKSDT</sequence>
<feature type="transmembrane region" description="Helical" evidence="2">
    <location>
        <begin position="12"/>
        <end position="28"/>
    </location>
</feature>
<evidence type="ECO:0000256" key="2">
    <source>
        <dbReference type="SAM" id="Phobius"/>
    </source>
</evidence>
<dbReference type="EMBL" id="QPEX01000033">
    <property type="protein sequence ID" value="RCS46055.1"/>
    <property type="molecule type" value="Genomic_DNA"/>
</dbReference>
<dbReference type="RefSeq" id="WP_114369847.1">
    <property type="nucleotide sequence ID" value="NZ_QPEX01000033.1"/>
</dbReference>
<protein>
    <recommendedName>
        <fullName evidence="5">IRE (Iron responsive element)</fullName>
    </recommendedName>
</protein>
<reference evidence="3 4" key="1">
    <citation type="submission" date="2018-07" db="EMBL/GenBank/DDBJ databases">
        <title>Comparative genomes isolates from brazilian mangrove.</title>
        <authorList>
            <person name="De Araujo J.E."/>
            <person name="Taketani R.G."/>
            <person name="Silva M.C.P."/>
            <person name="Lourenco M.V."/>
            <person name="Oliveira V.M."/>
            <person name="Andreote F.D."/>
        </authorList>
    </citation>
    <scope>NUCLEOTIDE SEQUENCE [LARGE SCALE GENOMIC DNA]</scope>
    <source>
        <strain evidence="3 4">HEX PRIS-MGV</strain>
    </source>
</reference>
<evidence type="ECO:0008006" key="5">
    <source>
        <dbReference type="Google" id="ProtNLM"/>
    </source>
</evidence>
<proteinExistence type="predicted"/>
<organism evidence="3 4">
    <name type="scientific">Bremerella cremea</name>
    <dbReference type="NCBI Taxonomy" id="1031537"/>
    <lineage>
        <taxon>Bacteria</taxon>
        <taxon>Pseudomonadati</taxon>
        <taxon>Planctomycetota</taxon>
        <taxon>Planctomycetia</taxon>
        <taxon>Pirellulales</taxon>
        <taxon>Pirellulaceae</taxon>
        <taxon>Bremerella</taxon>
    </lineage>
</organism>
<name>A0A368KNP6_9BACT</name>
<keyword evidence="2" id="KW-1133">Transmembrane helix</keyword>
<dbReference type="Proteomes" id="UP000253562">
    <property type="component" value="Unassembled WGS sequence"/>
</dbReference>
<feature type="compositionally biased region" description="Basic and acidic residues" evidence="1">
    <location>
        <begin position="634"/>
        <end position="645"/>
    </location>
</feature>
<feature type="compositionally biased region" description="Basic and acidic residues" evidence="1">
    <location>
        <begin position="533"/>
        <end position="577"/>
    </location>
</feature>
<evidence type="ECO:0000313" key="3">
    <source>
        <dbReference type="EMBL" id="RCS46055.1"/>
    </source>
</evidence>
<gene>
    <name evidence="3" type="ORF">DTL42_16330</name>
</gene>
<feature type="region of interest" description="Disordered" evidence="1">
    <location>
        <begin position="514"/>
        <end position="645"/>
    </location>
</feature>
<keyword evidence="2" id="KW-0472">Membrane</keyword>
<accession>A0A368KNP6</accession>